<accession>A0ACD5V5G0</accession>
<keyword evidence="2" id="KW-1185">Reference proteome</keyword>
<evidence type="ECO:0000313" key="2">
    <source>
        <dbReference type="Proteomes" id="UP001732700"/>
    </source>
</evidence>
<sequence length="215" mass="22922">MRKEIIVRMQPGSEKHHKRALKVAADVRGVESITVTGRDRNLLLVIGDGVDESALTKKLRKEVGEAEIVELRTLAAGASGSGYLPATSTDVLAAAQSGSPRHWHSASTPGRDLPVGGRVSSYASPLANPGAARRWPAEQYRQTEAGYYPHAPSPSYYHASPVAGNGGYGGSSYARAAARSHPANYSPMIDRHDYQPAGSSHRHGGVREPKCCSIQ</sequence>
<dbReference type="EnsemblPlants" id="AVESA.00010b.r2.2DG0377590.1">
    <property type="protein sequence ID" value="AVESA.00010b.r2.2DG0377590.1.CDS"/>
    <property type="gene ID" value="AVESA.00010b.r2.2DG0377590"/>
</dbReference>
<dbReference type="Proteomes" id="UP001732700">
    <property type="component" value="Chromosome 2D"/>
</dbReference>
<evidence type="ECO:0000313" key="1">
    <source>
        <dbReference type="EnsemblPlants" id="AVESA.00010b.r2.2DG0377590.1.CDS"/>
    </source>
</evidence>
<organism evidence="1 2">
    <name type="scientific">Avena sativa</name>
    <name type="common">Oat</name>
    <dbReference type="NCBI Taxonomy" id="4498"/>
    <lineage>
        <taxon>Eukaryota</taxon>
        <taxon>Viridiplantae</taxon>
        <taxon>Streptophyta</taxon>
        <taxon>Embryophyta</taxon>
        <taxon>Tracheophyta</taxon>
        <taxon>Spermatophyta</taxon>
        <taxon>Magnoliopsida</taxon>
        <taxon>Liliopsida</taxon>
        <taxon>Poales</taxon>
        <taxon>Poaceae</taxon>
        <taxon>BOP clade</taxon>
        <taxon>Pooideae</taxon>
        <taxon>Poodae</taxon>
        <taxon>Poeae</taxon>
        <taxon>Poeae Chloroplast Group 1 (Aveneae type)</taxon>
        <taxon>Aveninae</taxon>
        <taxon>Avena</taxon>
    </lineage>
</organism>
<reference evidence="1" key="2">
    <citation type="submission" date="2025-09" db="UniProtKB">
        <authorList>
            <consortium name="EnsemblPlants"/>
        </authorList>
    </citation>
    <scope>IDENTIFICATION</scope>
</reference>
<protein>
    <submittedName>
        <fullName evidence="1">Uncharacterized protein</fullName>
    </submittedName>
</protein>
<name>A0ACD5V5G0_AVESA</name>
<reference evidence="1" key="1">
    <citation type="submission" date="2021-05" db="EMBL/GenBank/DDBJ databases">
        <authorList>
            <person name="Scholz U."/>
            <person name="Mascher M."/>
            <person name="Fiebig A."/>
        </authorList>
    </citation>
    <scope>NUCLEOTIDE SEQUENCE [LARGE SCALE GENOMIC DNA]</scope>
</reference>
<proteinExistence type="predicted"/>